<evidence type="ECO:0000313" key="2">
    <source>
        <dbReference type="Proteomes" id="UP000053048"/>
    </source>
</evidence>
<keyword evidence="2" id="KW-1185">Reference proteome</keyword>
<evidence type="ECO:0008006" key="3">
    <source>
        <dbReference type="Google" id="ProtNLM"/>
    </source>
</evidence>
<reference evidence="1 2" key="1">
    <citation type="submission" date="2015-09" db="EMBL/GenBank/DDBJ databases">
        <title>Genome sequence of ICMP 13104.</title>
        <authorList>
            <person name="Visnovsky S."/>
            <person name="Lu A."/>
            <person name="Panda P."/>
            <person name="Pitman A."/>
        </authorList>
    </citation>
    <scope>NUCLEOTIDE SEQUENCE [LARGE SCALE GENOMIC DNA]</scope>
    <source>
        <strain evidence="1 2">ICMP 13104</strain>
    </source>
</reference>
<dbReference type="Gene3D" id="1.10.1200.10">
    <property type="entry name" value="ACP-like"/>
    <property type="match status" value="1"/>
</dbReference>
<dbReference type="AlphaFoldDB" id="A0A0W0HTS7"/>
<proteinExistence type="predicted"/>
<organism evidence="1 2">
    <name type="scientific">Pseudomonas viridiflava ICMP 13104</name>
    <dbReference type="NCBI Taxonomy" id="1198305"/>
    <lineage>
        <taxon>Bacteria</taxon>
        <taxon>Pseudomonadati</taxon>
        <taxon>Pseudomonadota</taxon>
        <taxon>Gammaproteobacteria</taxon>
        <taxon>Pseudomonadales</taxon>
        <taxon>Pseudomonadaceae</taxon>
        <taxon>Pseudomonas</taxon>
    </lineage>
</organism>
<gene>
    <name evidence="1" type="ORF">AO067_08590</name>
</gene>
<dbReference type="InterPro" id="IPR036736">
    <property type="entry name" value="ACP-like_sf"/>
</dbReference>
<dbReference type="EMBL" id="LKEJ01000125">
    <property type="protein sequence ID" value="KTB64301.1"/>
    <property type="molecule type" value="Genomic_DNA"/>
</dbReference>
<name>A0A0W0HTS7_PSEVI</name>
<protein>
    <recommendedName>
        <fullName evidence="3">Acyl carrier protein</fullName>
    </recommendedName>
</protein>
<comment type="caution">
    <text evidence="1">The sequence shown here is derived from an EMBL/GenBank/DDBJ whole genome shotgun (WGS) entry which is preliminary data.</text>
</comment>
<sequence>MDRVAVRESVFDELGIILVDKSEIREGATFEDLVLDEHDIERLFSALGKKFKVEFPDFMKAKPTALAMVVDMIMFRRGETVGDSKESGSEA</sequence>
<evidence type="ECO:0000313" key="1">
    <source>
        <dbReference type="EMBL" id="KTB64301.1"/>
    </source>
</evidence>
<accession>A0A0W0HTS7</accession>
<dbReference type="Proteomes" id="UP000053048">
    <property type="component" value="Unassembled WGS sequence"/>
</dbReference>